<gene>
    <name evidence="9" type="ORF">POF43_011995</name>
    <name evidence="10" type="ORF">POF50_000380</name>
</gene>
<comment type="catalytic activity">
    <reaction evidence="1">
        <text>GTP + H2O = 7,8-dihydroneopterin 3'-triphosphate + formate + H(+)</text>
        <dbReference type="Rhea" id="RHEA:17473"/>
        <dbReference type="ChEBI" id="CHEBI:15377"/>
        <dbReference type="ChEBI" id="CHEBI:15378"/>
        <dbReference type="ChEBI" id="CHEBI:15740"/>
        <dbReference type="ChEBI" id="CHEBI:37565"/>
        <dbReference type="ChEBI" id="CHEBI:58462"/>
        <dbReference type="EC" id="3.5.4.16"/>
    </reaction>
</comment>
<keyword evidence="5" id="KW-0554">One-carbon metabolism</keyword>
<evidence type="ECO:0000313" key="11">
    <source>
        <dbReference type="Proteomes" id="UP001156398"/>
    </source>
</evidence>
<evidence type="ECO:0000256" key="1">
    <source>
        <dbReference type="ARBA" id="ARBA00001052"/>
    </source>
</evidence>
<dbReference type="GO" id="GO:0006729">
    <property type="term" value="P:tetrahydrobiopterin biosynthetic process"/>
    <property type="evidence" value="ECO:0007669"/>
    <property type="project" value="TreeGrafter"/>
</dbReference>
<name>A0AA90H431_9ACTN</name>
<organism evidence="10">
    <name type="scientific">Streptantibioticus silvisoli</name>
    <dbReference type="NCBI Taxonomy" id="2705255"/>
    <lineage>
        <taxon>Bacteria</taxon>
        <taxon>Bacillati</taxon>
        <taxon>Actinomycetota</taxon>
        <taxon>Actinomycetes</taxon>
        <taxon>Kitasatosporales</taxon>
        <taxon>Streptomycetaceae</taxon>
        <taxon>Streptantibioticus</taxon>
    </lineage>
</organism>
<evidence type="ECO:0000256" key="3">
    <source>
        <dbReference type="ARBA" id="ARBA00012715"/>
    </source>
</evidence>
<dbReference type="GO" id="GO:0005737">
    <property type="term" value="C:cytoplasm"/>
    <property type="evidence" value="ECO:0007669"/>
    <property type="project" value="TreeGrafter"/>
</dbReference>
<dbReference type="GO" id="GO:0008270">
    <property type="term" value="F:zinc ion binding"/>
    <property type="evidence" value="ECO:0007669"/>
    <property type="project" value="TreeGrafter"/>
</dbReference>
<protein>
    <recommendedName>
        <fullName evidence="4">GTP cyclohydrolase 1</fullName>
        <ecNumber evidence="3">3.5.4.16</ecNumber>
    </recommendedName>
    <alternativeName>
        <fullName evidence="7">GTP cyclohydrolase I</fullName>
    </alternativeName>
</protein>
<dbReference type="PANTHER" id="PTHR11109:SF7">
    <property type="entry name" value="GTP CYCLOHYDROLASE 1"/>
    <property type="match status" value="1"/>
</dbReference>
<evidence type="ECO:0000256" key="4">
    <source>
        <dbReference type="ARBA" id="ARBA00017272"/>
    </source>
</evidence>
<feature type="domain" description="GTP cyclohydrolase I" evidence="8">
    <location>
        <begin position="27"/>
        <end position="166"/>
    </location>
</feature>
<evidence type="ECO:0000256" key="5">
    <source>
        <dbReference type="ARBA" id="ARBA00022563"/>
    </source>
</evidence>
<dbReference type="EC" id="3.5.4.16" evidence="3"/>
<dbReference type="GO" id="GO:0005525">
    <property type="term" value="F:GTP binding"/>
    <property type="evidence" value="ECO:0007669"/>
    <property type="project" value="TreeGrafter"/>
</dbReference>
<dbReference type="Proteomes" id="UP001156398">
    <property type="component" value="Unassembled WGS sequence"/>
</dbReference>
<comment type="pathway">
    <text evidence="2">Cofactor biosynthesis; 7,8-dihydroneopterin triphosphate biosynthesis; 7,8-dihydroneopterin triphosphate from GTP: step 1/1.</text>
</comment>
<sequence>MTIAQWLKQNVTIDDRALRWYSGPECEDRIVRAYRELLSGYEVDASKILKTTCLVEGEHTGVVQVHDNNFFSICAHHFLPFFGKVSIWYVPGDRILGLGKFPRLVQAYSRRFQIQEYLVKEIAEEIMSSGGARAVRVTSSGRHMCMCSRGPSDQTAITDTSYVAGDQQLLVGYGLAG</sequence>
<dbReference type="GO" id="GO:0006730">
    <property type="term" value="P:one-carbon metabolic process"/>
    <property type="evidence" value="ECO:0007669"/>
    <property type="project" value="UniProtKB-KW"/>
</dbReference>
<dbReference type="RefSeq" id="WP_271314040.1">
    <property type="nucleotide sequence ID" value="NZ_JAAGKO020000013.1"/>
</dbReference>
<accession>A0AA90H431</accession>
<evidence type="ECO:0000259" key="8">
    <source>
        <dbReference type="Pfam" id="PF01227"/>
    </source>
</evidence>
<dbReference type="PANTHER" id="PTHR11109">
    <property type="entry name" value="GTP CYCLOHYDROLASE I"/>
    <property type="match status" value="1"/>
</dbReference>
<evidence type="ECO:0000256" key="6">
    <source>
        <dbReference type="ARBA" id="ARBA00022801"/>
    </source>
</evidence>
<dbReference type="GO" id="GO:0003934">
    <property type="term" value="F:GTP cyclohydrolase I activity"/>
    <property type="evidence" value="ECO:0007669"/>
    <property type="project" value="UniProtKB-EC"/>
</dbReference>
<evidence type="ECO:0000256" key="2">
    <source>
        <dbReference type="ARBA" id="ARBA00005080"/>
    </source>
</evidence>
<dbReference type="InterPro" id="IPR043133">
    <property type="entry name" value="GTP-CH-I_C/QueF"/>
</dbReference>
<dbReference type="EMBL" id="JAAGKO020000013">
    <property type="protein sequence ID" value="MDI5963423.1"/>
    <property type="molecule type" value="Genomic_DNA"/>
</dbReference>
<dbReference type="GO" id="GO:0046654">
    <property type="term" value="P:tetrahydrofolate biosynthetic process"/>
    <property type="evidence" value="ECO:0007669"/>
    <property type="project" value="InterPro"/>
</dbReference>
<dbReference type="InterPro" id="IPR001474">
    <property type="entry name" value="GTP_CycHdrlase_I"/>
</dbReference>
<evidence type="ECO:0000313" key="9">
    <source>
        <dbReference type="EMBL" id="MDI5963423.1"/>
    </source>
</evidence>
<dbReference type="InterPro" id="IPR020602">
    <property type="entry name" value="GTP_CycHdrlase_I_dom"/>
</dbReference>
<dbReference type="AlphaFoldDB" id="A0AA90H431"/>
<proteinExistence type="predicted"/>
<dbReference type="Pfam" id="PF01227">
    <property type="entry name" value="GTP_cyclohydroI"/>
    <property type="match status" value="1"/>
</dbReference>
<dbReference type="Gene3D" id="3.30.1130.10">
    <property type="match status" value="1"/>
</dbReference>
<dbReference type="EMBL" id="JABXJJ020000001">
    <property type="protein sequence ID" value="MDI5967822.1"/>
    <property type="molecule type" value="Genomic_DNA"/>
</dbReference>
<comment type="caution">
    <text evidence="10">The sequence shown here is derived from an EMBL/GenBank/DDBJ whole genome shotgun (WGS) entry which is preliminary data.</text>
</comment>
<keyword evidence="6 10" id="KW-0378">Hydrolase</keyword>
<keyword evidence="11" id="KW-1185">Reference proteome</keyword>
<evidence type="ECO:0000256" key="7">
    <source>
        <dbReference type="ARBA" id="ARBA00030854"/>
    </source>
</evidence>
<reference evidence="10 11" key="1">
    <citation type="submission" date="2023-05" db="EMBL/GenBank/DDBJ databases">
        <title>Streptantibioticus silvisoli sp. nov., acidotolerant actinomycetes 1 from pine litter.</title>
        <authorList>
            <person name="Swiecimska M."/>
            <person name="Golinska P."/>
            <person name="Sangal V."/>
            <person name="Wachnowicz B."/>
            <person name="Goodfellow M."/>
        </authorList>
    </citation>
    <scope>NUCLEOTIDE SEQUENCE</scope>
    <source>
        <strain evidence="10">SL13</strain>
        <strain evidence="9 11">SL54</strain>
    </source>
</reference>
<evidence type="ECO:0000313" key="10">
    <source>
        <dbReference type="EMBL" id="MDI5967822.1"/>
    </source>
</evidence>
<dbReference type="SUPFAM" id="SSF55620">
    <property type="entry name" value="Tetrahydrobiopterin biosynthesis enzymes-like"/>
    <property type="match status" value="1"/>
</dbReference>